<feature type="transmembrane region" description="Helical" evidence="1">
    <location>
        <begin position="20"/>
        <end position="43"/>
    </location>
</feature>
<dbReference type="OrthoDB" id="5141589at2759"/>
<accession>A0A151GWG8</accession>
<sequence>MQQRRVPLAVSPAQTTRRRITVKVMLAMLITTYATLHLILFAASADAWNKARHESCEVAGLNCSFTLMAHHGIVAFVALVCFVTTAVMAVGALPRANELPLNPLYFFRAVLFTIFLLLPVVCIGWSNLRPVVDFSFSTDGQHAGDEIPLAERRPLSGIGGAFFLGVHEMRSANVMAHITLIFAALVAGVAAALAPPSVVCLDDPRDTPAC</sequence>
<keyword evidence="1" id="KW-0812">Transmembrane</keyword>
<comment type="caution">
    <text evidence="2">The sequence shown here is derived from an EMBL/GenBank/DDBJ whole genome shotgun (WGS) entry which is preliminary data.</text>
</comment>
<name>A0A151GWG8_DRECN</name>
<evidence type="ECO:0000313" key="2">
    <source>
        <dbReference type="EMBL" id="KYK61449.1"/>
    </source>
</evidence>
<evidence type="ECO:0000313" key="3">
    <source>
        <dbReference type="Proteomes" id="UP000076580"/>
    </source>
</evidence>
<dbReference type="InParanoid" id="A0A151GWG8"/>
<dbReference type="GeneID" id="63715234"/>
<dbReference type="AlphaFoldDB" id="A0A151GWG8"/>
<reference evidence="2 3" key="1">
    <citation type="journal article" date="2016" name="Sci. Rep.">
        <title>Insights into Adaptations to a Near-Obligate Nematode Endoparasitic Lifestyle from the Finished Genome of Drechmeria coniospora.</title>
        <authorList>
            <person name="Zhang L."/>
            <person name="Zhou Z."/>
            <person name="Guo Q."/>
            <person name="Fokkens L."/>
            <person name="Miskei M."/>
            <person name="Pocsi I."/>
            <person name="Zhang W."/>
            <person name="Chen M."/>
            <person name="Wang L."/>
            <person name="Sun Y."/>
            <person name="Donzelli B.G."/>
            <person name="Gibson D.M."/>
            <person name="Nelson D.R."/>
            <person name="Luo J.G."/>
            <person name="Rep M."/>
            <person name="Liu H."/>
            <person name="Yang S."/>
            <person name="Wang J."/>
            <person name="Krasnoff S.B."/>
            <person name="Xu Y."/>
            <person name="Molnar I."/>
            <person name="Lin M."/>
        </authorList>
    </citation>
    <scope>NUCLEOTIDE SEQUENCE [LARGE SCALE GENOMIC DNA]</scope>
    <source>
        <strain evidence="2 3">ARSEF 6962</strain>
    </source>
</reference>
<keyword evidence="1" id="KW-0472">Membrane</keyword>
<organism evidence="2 3">
    <name type="scientific">Drechmeria coniospora</name>
    <name type="common">Nematophagous fungus</name>
    <name type="synonym">Meria coniospora</name>
    <dbReference type="NCBI Taxonomy" id="98403"/>
    <lineage>
        <taxon>Eukaryota</taxon>
        <taxon>Fungi</taxon>
        <taxon>Dikarya</taxon>
        <taxon>Ascomycota</taxon>
        <taxon>Pezizomycotina</taxon>
        <taxon>Sordariomycetes</taxon>
        <taxon>Hypocreomycetidae</taxon>
        <taxon>Hypocreales</taxon>
        <taxon>Ophiocordycipitaceae</taxon>
        <taxon>Drechmeria</taxon>
    </lineage>
</organism>
<dbReference type="RefSeq" id="XP_040660801.1">
    <property type="nucleotide sequence ID" value="XM_040799918.1"/>
</dbReference>
<feature type="transmembrane region" description="Helical" evidence="1">
    <location>
        <begin position="105"/>
        <end position="126"/>
    </location>
</feature>
<proteinExistence type="predicted"/>
<dbReference type="EMBL" id="LAYC01000001">
    <property type="protein sequence ID" value="KYK61449.1"/>
    <property type="molecule type" value="Genomic_DNA"/>
</dbReference>
<dbReference type="Proteomes" id="UP000076580">
    <property type="component" value="Chromosome 01"/>
</dbReference>
<gene>
    <name evidence="2" type="ORF">DCS_02591</name>
</gene>
<evidence type="ECO:0000256" key="1">
    <source>
        <dbReference type="SAM" id="Phobius"/>
    </source>
</evidence>
<feature type="transmembrane region" description="Helical" evidence="1">
    <location>
        <begin position="174"/>
        <end position="195"/>
    </location>
</feature>
<keyword evidence="3" id="KW-1185">Reference proteome</keyword>
<protein>
    <submittedName>
        <fullName evidence="2">Uncharacterized protein</fullName>
    </submittedName>
</protein>
<keyword evidence="1" id="KW-1133">Transmembrane helix</keyword>
<feature type="transmembrane region" description="Helical" evidence="1">
    <location>
        <begin position="73"/>
        <end position="93"/>
    </location>
</feature>